<proteinExistence type="predicted"/>
<evidence type="ECO:0000313" key="3">
    <source>
        <dbReference type="Proteomes" id="UP000475862"/>
    </source>
</evidence>
<comment type="caution">
    <text evidence="2">The sequence shown here is derived from an EMBL/GenBank/DDBJ whole genome shotgun (WGS) entry which is preliminary data.</text>
</comment>
<keyword evidence="1" id="KW-1133">Transmembrane helix</keyword>
<gene>
    <name evidence="2" type="ORF">AGLY_013684</name>
</gene>
<keyword evidence="1" id="KW-0472">Membrane</keyword>
<reference evidence="2 3" key="1">
    <citation type="submission" date="2019-08" db="EMBL/GenBank/DDBJ databases">
        <title>The genome of the soybean aphid Biotype 1, its phylome, world population structure and adaptation to the North American continent.</title>
        <authorList>
            <person name="Giordano R."/>
            <person name="Donthu R.K."/>
            <person name="Hernandez A.G."/>
            <person name="Wright C.L."/>
            <person name="Zimin A.V."/>
        </authorList>
    </citation>
    <scope>NUCLEOTIDE SEQUENCE [LARGE SCALE GENOMIC DNA]</scope>
    <source>
        <tissue evidence="2">Whole aphids</tissue>
    </source>
</reference>
<evidence type="ECO:0000313" key="2">
    <source>
        <dbReference type="EMBL" id="KAE9527036.1"/>
    </source>
</evidence>
<dbReference type="Proteomes" id="UP000475862">
    <property type="component" value="Unassembled WGS sequence"/>
</dbReference>
<keyword evidence="1" id="KW-0812">Transmembrane</keyword>
<sequence length="189" mass="22207">MLFIINSISSAKFKTNFVSYLNNRLGSLMTILLCCTIVRLRQHTVSIKNCVVFKFATSFCLRQFYSLPMACWFLFNLTYSKLLKIRTNLDESHFLYINNILLNFLIIFTCTVVYICFIQNKLKLTKSNICKPCIWLCEYIWCGRILNYLLSNKYIQSDSFIVTPGNILGNIRNLKNKYLKINIKKNKNN</sequence>
<protein>
    <submittedName>
        <fullName evidence="2">Uncharacterized protein</fullName>
    </submittedName>
</protein>
<organism evidence="2 3">
    <name type="scientific">Aphis glycines</name>
    <name type="common">Soybean aphid</name>
    <dbReference type="NCBI Taxonomy" id="307491"/>
    <lineage>
        <taxon>Eukaryota</taxon>
        <taxon>Metazoa</taxon>
        <taxon>Ecdysozoa</taxon>
        <taxon>Arthropoda</taxon>
        <taxon>Hexapoda</taxon>
        <taxon>Insecta</taxon>
        <taxon>Pterygota</taxon>
        <taxon>Neoptera</taxon>
        <taxon>Paraneoptera</taxon>
        <taxon>Hemiptera</taxon>
        <taxon>Sternorrhyncha</taxon>
        <taxon>Aphidomorpha</taxon>
        <taxon>Aphidoidea</taxon>
        <taxon>Aphididae</taxon>
        <taxon>Aphidini</taxon>
        <taxon>Aphis</taxon>
        <taxon>Aphis</taxon>
    </lineage>
</organism>
<accession>A0A6G0T7M7</accession>
<dbReference type="AlphaFoldDB" id="A0A6G0T7M7"/>
<feature type="transmembrane region" description="Helical" evidence="1">
    <location>
        <begin position="95"/>
        <end position="117"/>
    </location>
</feature>
<feature type="transmembrane region" description="Helical" evidence="1">
    <location>
        <begin position="20"/>
        <end position="40"/>
    </location>
</feature>
<name>A0A6G0T7M7_APHGL</name>
<dbReference type="EMBL" id="VYZN01000054">
    <property type="protein sequence ID" value="KAE9527036.1"/>
    <property type="molecule type" value="Genomic_DNA"/>
</dbReference>
<keyword evidence="3" id="KW-1185">Reference proteome</keyword>
<feature type="transmembrane region" description="Helical" evidence="1">
    <location>
        <begin position="52"/>
        <end position="75"/>
    </location>
</feature>
<evidence type="ECO:0000256" key="1">
    <source>
        <dbReference type="SAM" id="Phobius"/>
    </source>
</evidence>